<sequence>MARYLRLIVSVVLLLISYVSWGQNIGITTRIEPGEIQIGEQALVRLKIRTNDIDNTFLIIPPDTAIHRAEALSFRVTDTVHLEGTLKELSAEMVLTSFDSTLVTLPAFGVRVGEQEVYSQPLYLKVNLPEVDMEHPDEFFGLKSIWKRNYKLYDWWILLRYWLIGFGIALLAIIGFFLCRHFYNRHKHRAKNVTPPPISIIELFRLKMEELRMRQLPEKGLVESYYTELNMLLRSFLWDLLHINSLGMTSRQLIKALEERDYIPWLQEFKLYQFMEHSDLGKFANEAIQLPECDEDYENVLRFVHALYNREVQAKQEVKEGRTKV</sequence>
<evidence type="ECO:0000313" key="3">
    <source>
        <dbReference type="Proteomes" id="UP000030134"/>
    </source>
</evidence>
<comment type="caution">
    <text evidence="2">The sequence shown here is derived from an EMBL/GenBank/DDBJ whole genome shotgun (WGS) entry which is preliminary data.</text>
</comment>
<reference evidence="2 3" key="1">
    <citation type="submission" date="2014-08" db="EMBL/GenBank/DDBJ databases">
        <title>Porphyromonas gingivicanis strain:COT-022_OH1391 Genome sequencing.</title>
        <authorList>
            <person name="Wallis C."/>
            <person name="Deusch O."/>
            <person name="O'Flynn C."/>
            <person name="Davis I."/>
            <person name="Jospin G."/>
            <person name="Darling A.E."/>
            <person name="Coil D.A."/>
            <person name="Alexiev A."/>
            <person name="Horsfall A."/>
            <person name="Kirkwood N."/>
            <person name="Harris S."/>
            <person name="Eisen J.A."/>
        </authorList>
    </citation>
    <scope>NUCLEOTIDE SEQUENCE [LARGE SCALE GENOMIC DNA]</scope>
    <source>
        <strain evidence="3">COT-022 OH1391</strain>
    </source>
</reference>
<evidence type="ECO:0000256" key="1">
    <source>
        <dbReference type="SAM" id="Phobius"/>
    </source>
</evidence>
<gene>
    <name evidence="2" type="ORF">HQ36_03110</name>
</gene>
<accession>A0A0A2GBW5</accession>
<protein>
    <submittedName>
        <fullName evidence="2">Uncharacterized protein</fullName>
    </submittedName>
</protein>
<dbReference type="RefSeq" id="WP_036883394.1">
    <property type="nucleotide sequence ID" value="NZ_JQZW01000008.1"/>
</dbReference>
<dbReference type="OrthoDB" id="9807384at2"/>
<name>A0A0A2GBW5_9PORP</name>
<dbReference type="Proteomes" id="UP000030134">
    <property type="component" value="Unassembled WGS sequence"/>
</dbReference>
<dbReference type="STRING" id="266762.HQ36_03110"/>
<dbReference type="eggNOG" id="COG3088">
    <property type="taxonomic scope" value="Bacteria"/>
</dbReference>
<keyword evidence="1" id="KW-0472">Membrane</keyword>
<dbReference type="EMBL" id="JQZW01000008">
    <property type="protein sequence ID" value="KGN97934.1"/>
    <property type="molecule type" value="Genomic_DNA"/>
</dbReference>
<keyword evidence="3" id="KW-1185">Reference proteome</keyword>
<keyword evidence="1" id="KW-1133">Transmembrane helix</keyword>
<feature type="transmembrane region" description="Helical" evidence="1">
    <location>
        <begin position="155"/>
        <end position="179"/>
    </location>
</feature>
<organism evidence="2 3">
    <name type="scientific">Porphyromonas gingivicanis</name>
    <dbReference type="NCBI Taxonomy" id="266762"/>
    <lineage>
        <taxon>Bacteria</taxon>
        <taxon>Pseudomonadati</taxon>
        <taxon>Bacteroidota</taxon>
        <taxon>Bacteroidia</taxon>
        <taxon>Bacteroidales</taxon>
        <taxon>Porphyromonadaceae</taxon>
        <taxon>Porphyromonas</taxon>
    </lineage>
</organism>
<proteinExistence type="predicted"/>
<keyword evidence="1" id="KW-0812">Transmembrane</keyword>
<dbReference type="AlphaFoldDB" id="A0A0A2GBW5"/>
<evidence type="ECO:0000313" key="2">
    <source>
        <dbReference type="EMBL" id="KGN97934.1"/>
    </source>
</evidence>